<evidence type="ECO:0008006" key="3">
    <source>
        <dbReference type="Google" id="ProtNLM"/>
    </source>
</evidence>
<evidence type="ECO:0000313" key="1">
    <source>
        <dbReference type="EMBL" id="ARF67613.1"/>
    </source>
</evidence>
<dbReference type="RefSeq" id="WP_083039324.1">
    <property type="nucleotide sequence ID" value="NZ_CP020557.1"/>
</dbReference>
<proteinExistence type="predicted"/>
<name>A0A1V0UQQ8_9BACL</name>
<gene>
    <name evidence="1" type="ORF">B7C51_06885</name>
</gene>
<organism evidence="1 2">
    <name type="scientific">Paenibacillus larvae subsp. pulvifaciens</name>
    <dbReference type="NCBI Taxonomy" id="1477"/>
    <lineage>
        <taxon>Bacteria</taxon>
        <taxon>Bacillati</taxon>
        <taxon>Bacillota</taxon>
        <taxon>Bacilli</taxon>
        <taxon>Bacillales</taxon>
        <taxon>Paenibacillaceae</taxon>
        <taxon>Paenibacillus</taxon>
    </lineage>
</organism>
<sequence>MILKNTMAPDEVLEMCNISAQRLRDLNKAERIVPIKRVGNANLYLRQDVERLRKELEENAKYKPNAFK</sequence>
<reference evidence="1 2" key="1">
    <citation type="submission" date="2017-03" db="EMBL/GenBank/DDBJ databases">
        <title>Paenibacillus larvae genome sequencing.</title>
        <authorList>
            <person name="Dingman D.W."/>
        </authorList>
    </citation>
    <scope>NUCLEOTIDE SEQUENCE [LARGE SCALE GENOMIC DNA]</scope>
    <source>
        <strain evidence="1 2">SAG 10367</strain>
    </source>
</reference>
<evidence type="ECO:0000313" key="2">
    <source>
        <dbReference type="Proteomes" id="UP000192727"/>
    </source>
</evidence>
<dbReference type="AlphaFoldDB" id="A0A1V0UQQ8"/>
<dbReference type="EMBL" id="CP020557">
    <property type="protein sequence ID" value="ARF67613.1"/>
    <property type="molecule type" value="Genomic_DNA"/>
</dbReference>
<dbReference type="Proteomes" id="UP000192727">
    <property type="component" value="Chromosome"/>
</dbReference>
<accession>A0A1V0UQQ8</accession>
<protein>
    <recommendedName>
        <fullName evidence="3">DNA-binding protein</fullName>
    </recommendedName>
</protein>